<sequence length="104" mass="11210">MITLVMALAFATPNPAVIDAPRHAFAACLKSFETNQLRAKVAADAYSAAVKAACPGEAQALTDALVKYDVAMGTKRASALANAQRDIDDYRLTSEERYRDLMSQ</sequence>
<dbReference type="Proteomes" id="UP001139410">
    <property type="component" value="Unassembled WGS sequence"/>
</dbReference>
<dbReference type="RefSeq" id="WP_235068433.1">
    <property type="nucleotide sequence ID" value="NZ_JAKFGM010000003.1"/>
</dbReference>
<keyword evidence="2" id="KW-1185">Reference proteome</keyword>
<name>A0A9X1QN25_9SPHN</name>
<reference evidence="1" key="1">
    <citation type="submission" date="2022-01" db="EMBL/GenBank/DDBJ databases">
        <authorList>
            <person name="Jo J.-H."/>
            <person name="Im W.-T."/>
        </authorList>
    </citation>
    <scope>NUCLEOTIDE SEQUENCE</scope>
    <source>
        <strain evidence="1">G124</strain>
    </source>
</reference>
<evidence type="ECO:0000313" key="2">
    <source>
        <dbReference type="Proteomes" id="UP001139410"/>
    </source>
</evidence>
<organism evidence="1 2">
    <name type="scientific">Sphingomonas cremea</name>
    <dbReference type="NCBI Taxonomy" id="2904799"/>
    <lineage>
        <taxon>Bacteria</taxon>
        <taxon>Pseudomonadati</taxon>
        <taxon>Pseudomonadota</taxon>
        <taxon>Alphaproteobacteria</taxon>
        <taxon>Sphingomonadales</taxon>
        <taxon>Sphingomonadaceae</taxon>
        <taxon>Sphingomonas</taxon>
    </lineage>
</organism>
<comment type="caution">
    <text evidence="1">The sequence shown here is derived from an EMBL/GenBank/DDBJ whole genome shotgun (WGS) entry which is preliminary data.</text>
</comment>
<dbReference type="EMBL" id="JAKFGM010000003">
    <property type="protein sequence ID" value="MCF2515721.1"/>
    <property type="molecule type" value="Genomic_DNA"/>
</dbReference>
<gene>
    <name evidence="1" type="ORF">LVY65_11685</name>
</gene>
<dbReference type="AlphaFoldDB" id="A0A9X1QN25"/>
<proteinExistence type="predicted"/>
<accession>A0A9X1QN25</accession>
<protein>
    <submittedName>
        <fullName evidence="1">Uncharacterized protein</fullName>
    </submittedName>
</protein>
<evidence type="ECO:0000313" key="1">
    <source>
        <dbReference type="EMBL" id="MCF2515721.1"/>
    </source>
</evidence>